<proteinExistence type="predicted"/>
<evidence type="ECO:0000313" key="2">
    <source>
        <dbReference type="Proteomes" id="UP000292884"/>
    </source>
</evidence>
<name>A0A4R0N269_9SPHI</name>
<dbReference type="Gene3D" id="3.30.40.220">
    <property type="match status" value="1"/>
</dbReference>
<keyword evidence="2" id="KW-1185">Reference proteome</keyword>
<dbReference type="AlphaFoldDB" id="A0A4R0N269"/>
<evidence type="ECO:0000313" key="1">
    <source>
        <dbReference type="EMBL" id="TCC92414.1"/>
    </source>
</evidence>
<comment type="caution">
    <text evidence="1">The sequence shown here is derived from an EMBL/GenBank/DDBJ whole genome shotgun (WGS) entry which is preliminary data.</text>
</comment>
<dbReference type="EMBL" id="SJSK01000002">
    <property type="protein sequence ID" value="TCC92414.1"/>
    <property type="molecule type" value="Genomic_DNA"/>
</dbReference>
<gene>
    <name evidence="1" type="ORF">EZ428_11890</name>
</gene>
<sequence length="139" mass="16808">MDFNQFLEQEKERVLKLYTVNHKPGFSTKQELSDWYLSQIQKQNYNCYYCETSIFDIRSLIEVNVLKARKIRYGFRGLVLEIDKKENSLGYQKENCVLACYYCNNDKSYTMDSNLYKKYFGISRFNFFQALINQMRKEK</sequence>
<protein>
    <recommendedName>
        <fullName evidence="3">HNH endonuclease</fullName>
    </recommendedName>
</protein>
<accession>A0A4R0N269</accession>
<organism evidence="1 2">
    <name type="scientific">Pedobacter frigiditerrae</name>
    <dbReference type="NCBI Taxonomy" id="2530452"/>
    <lineage>
        <taxon>Bacteria</taxon>
        <taxon>Pseudomonadati</taxon>
        <taxon>Bacteroidota</taxon>
        <taxon>Sphingobacteriia</taxon>
        <taxon>Sphingobacteriales</taxon>
        <taxon>Sphingobacteriaceae</taxon>
        <taxon>Pedobacter</taxon>
    </lineage>
</organism>
<evidence type="ECO:0008006" key="3">
    <source>
        <dbReference type="Google" id="ProtNLM"/>
    </source>
</evidence>
<dbReference type="Proteomes" id="UP000292884">
    <property type="component" value="Unassembled WGS sequence"/>
</dbReference>
<reference evidence="1 2" key="1">
    <citation type="submission" date="2019-02" db="EMBL/GenBank/DDBJ databases">
        <title>Pedobacter sp. RP-1-13 sp. nov., isolated from Arctic soil.</title>
        <authorList>
            <person name="Dahal R.H."/>
        </authorList>
    </citation>
    <scope>NUCLEOTIDE SEQUENCE [LARGE SCALE GENOMIC DNA]</scope>
    <source>
        <strain evidence="1 2">RP-1-13</strain>
    </source>
</reference>